<dbReference type="Proteomes" id="UP000563523">
    <property type="component" value="Unassembled WGS sequence"/>
</dbReference>
<keyword evidence="1" id="KW-0732">Signal</keyword>
<evidence type="ECO:0000313" key="2">
    <source>
        <dbReference type="EMBL" id="NVY96474.1"/>
    </source>
</evidence>
<keyword evidence="3" id="KW-1185">Reference proteome</keyword>
<dbReference type="Gene3D" id="3.80.10.10">
    <property type="entry name" value="Ribonuclease Inhibitor"/>
    <property type="match status" value="1"/>
</dbReference>
<evidence type="ECO:0000313" key="3">
    <source>
        <dbReference type="Proteomes" id="UP000563523"/>
    </source>
</evidence>
<proteinExistence type="predicted"/>
<organism evidence="2 3">
    <name type="scientific">Bombilactobacillus apium</name>
    <dbReference type="NCBI Taxonomy" id="2675299"/>
    <lineage>
        <taxon>Bacteria</taxon>
        <taxon>Bacillati</taxon>
        <taxon>Bacillota</taxon>
        <taxon>Bacilli</taxon>
        <taxon>Lactobacillales</taxon>
        <taxon>Lactobacillaceae</taxon>
        <taxon>Bombilactobacillus</taxon>
    </lineage>
</organism>
<accession>A0A850QXE0</accession>
<dbReference type="EMBL" id="JABZEC010000003">
    <property type="protein sequence ID" value="NVY96474.1"/>
    <property type="molecule type" value="Genomic_DNA"/>
</dbReference>
<gene>
    <name evidence="2" type="ORF">HU830_04725</name>
</gene>
<dbReference type="SUPFAM" id="SSF52047">
    <property type="entry name" value="RNI-like"/>
    <property type="match status" value="1"/>
</dbReference>
<dbReference type="AlphaFoldDB" id="A0A850QXE0"/>
<dbReference type="RefSeq" id="WP_176942630.1">
    <property type="nucleotide sequence ID" value="NZ_JABZEC010000003.1"/>
</dbReference>
<sequence length="304" mass="33238">MKQKRQRFFKKSLLVASTLVVSPAVVSPSIGTFLTTAQADEQTPATTFFQGEVHRGTADWSYDPSTGTVTVQGGIAYDNVEIPWGSYHGLIVPENSKQIVFQDQLTIYGSISRLFENLKAIMNLGNLHVQDCHDFDRMFADCSSLQQLDLSSFQISDGAYVKQVFQGASNLQRLTLGDNFLFSSNSDLLSSPTGRWSRTDRKWSGSAQVSGYFLWSSLNFRSRITKVAKLIASVSASKSDMLLLSGAIHVLTIGIPPLSGVSHRLNFSAGSILTYILAQLIAPGGCCAAFIKVSIHLESKKLQI</sequence>
<comment type="caution">
    <text evidence="2">The sequence shown here is derived from an EMBL/GenBank/DDBJ whole genome shotgun (WGS) entry which is preliminary data.</text>
</comment>
<reference evidence="2 3" key="1">
    <citation type="submission" date="2020-06" db="EMBL/GenBank/DDBJ databases">
        <authorList>
            <person name="Kang J."/>
        </authorList>
    </citation>
    <scope>NUCLEOTIDE SEQUENCE [LARGE SCALE GENOMIC DNA]</scope>
    <source>
        <strain evidence="2 3">DCY120</strain>
    </source>
</reference>
<evidence type="ECO:0000256" key="1">
    <source>
        <dbReference type="SAM" id="SignalP"/>
    </source>
</evidence>
<protein>
    <submittedName>
        <fullName evidence="2">Uncharacterized protein</fullName>
    </submittedName>
</protein>
<name>A0A850QXE0_9LACO</name>
<feature type="signal peptide" evidence="1">
    <location>
        <begin position="1"/>
        <end position="26"/>
    </location>
</feature>
<feature type="chain" id="PRO_5038467745" evidence="1">
    <location>
        <begin position="27"/>
        <end position="304"/>
    </location>
</feature>
<dbReference type="InterPro" id="IPR032675">
    <property type="entry name" value="LRR_dom_sf"/>
</dbReference>